<dbReference type="InterPro" id="IPR018170">
    <property type="entry name" value="Aldo/ket_reductase_CS"/>
</dbReference>
<comment type="caution">
    <text evidence="8">The sequence shown here is derived from an EMBL/GenBank/DDBJ whole genome shotgun (WGS) entry which is preliminary data.</text>
</comment>
<dbReference type="InterPro" id="IPR020471">
    <property type="entry name" value="AKR"/>
</dbReference>
<feature type="site" description="Lowers pKa of active site Tyr" evidence="6">
    <location>
        <position position="77"/>
    </location>
</feature>
<dbReference type="PROSITE" id="PS00062">
    <property type="entry name" value="ALDOKETO_REDUCTASE_2"/>
    <property type="match status" value="1"/>
</dbReference>
<dbReference type="GO" id="GO:1990002">
    <property type="term" value="F:methylglyoxal reductase (NADPH) (acetol producing) activity"/>
    <property type="evidence" value="ECO:0007669"/>
    <property type="project" value="RHEA"/>
</dbReference>
<evidence type="ECO:0000256" key="3">
    <source>
        <dbReference type="ARBA" id="ARBA00049445"/>
    </source>
</evidence>
<name>A0A5C6DW62_9BACT</name>
<evidence type="ECO:0000256" key="4">
    <source>
        <dbReference type="PIRSR" id="PIRSR000097-1"/>
    </source>
</evidence>
<dbReference type="InterPro" id="IPR036812">
    <property type="entry name" value="NAD(P)_OxRdtase_dom_sf"/>
</dbReference>
<dbReference type="PANTHER" id="PTHR11732">
    <property type="entry name" value="ALDO/KETO REDUCTASE"/>
    <property type="match status" value="1"/>
</dbReference>
<keyword evidence="2 8" id="KW-0560">Oxidoreductase</keyword>
<feature type="domain" description="NADP-dependent oxidoreductase" evidence="7">
    <location>
        <begin position="16"/>
        <end position="301"/>
    </location>
</feature>
<dbReference type="PROSITE" id="PS00063">
    <property type="entry name" value="ALDOKETO_REDUCTASE_3"/>
    <property type="match status" value="1"/>
</dbReference>
<comment type="similarity">
    <text evidence="1">Belongs to the aldo/keto reductase family.</text>
</comment>
<sequence length="325" mass="36484">MKTIALKSGCEVPSVGLGLWKIDPSETAQVVCSAIECGYRHFDAASDYGNEAEAGDGFHKAIADGSIRREDLWITSKLWNTYHRPEHVRPALERSLSDLKLDYLDLYLMHFPIALAFVPFEERYPPGWLADPNSQAAKMQPDRVPLIDTWQAMVDLVGAGLVREIGVCNFGVSLLRDLMNASATPPAMLQVELHPYLTQDKLVRFCRESEIAVTGFSPLGAQSYFSLNMADAEEAVIEQPAIREIALRHHRSAAQIVLRWGVQRGTAIVPKTTKIDRLKENLSLFDFELSGEEMSVIDRLNQNRRFNDPGDFGEAAFHTFFPIYE</sequence>
<dbReference type="InterPro" id="IPR023210">
    <property type="entry name" value="NADP_OxRdtase_dom"/>
</dbReference>
<evidence type="ECO:0000256" key="2">
    <source>
        <dbReference type="ARBA" id="ARBA00023002"/>
    </source>
</evidence>
<evidence type="ECO:0000259" key="7">
    <source>
        <dbReference type="Pfam" id="PF00248"/>
    </source>
</evidence>
<gene>
    <name evidence="8" type="primary">ytbE</name>
    <name evidence="8" type="ORF">Poly41_16670</name>
</gene>
<evidence type="ECO:0000256" key="1">
    <source>
        <dbReference type="ARBA" id="ARBA00007905"/>
    </source>
</evidence>
<protein>
    <submittedName>
        <fullName evidence="8">Putative oxidoreductase YtbE</fullName>
        <ecNumber evidence="8">1.-.-.-</ecNumber>
    </submittedName>
</protein>
<dbReference type="Pfam" id="PF00248">
    <property type="entry name" value="Aldo_ket_red"/>
    <property type="match status" value="1"/>
</dbReference>
<dbReference type="EMBL" id="SJPV01000002">
    <property type="protein sequence ID" value="TWU40832.1"/>
    <property type="molecule type" value="Genomic_DNA"/>
</dbReference>
<keyword evidence="9" id="KW-1185">Reference proteome</keyword>
<evidence type="ECO:0000313" key="9">
    <source>
        <dbReference type="Proteomes" id="UP000319143"/>
    </source>
</evidence>
<evidence type="ECO:0000313" key="8">
    <source>
        <dbReference type="EMBL" id="TWU40832.1"/>
    </source>
</evidence>
<evidence type="ECO:0000256" key="6">
    <source>
        <dbReference type="PIRSR" id="PIRSR000097-3"/>
    </source>
</evidence>
<reference evidence="8 9" key="1">
    <citation type="submission" date="2019-02" db="EMBL/GenBank/DDBJ databases">
        <title>Deep-cultivation of Planctomycetes and their phenomic and genomic characterization uncovers novel biology.</title>
        <authorList>
            <person name="Wiegand S."/>
            <person name="Jogler M."/>
            <person name="Boedeker C."/>
            <person name="Pinto D."/>
            <person name="Vollmers J."/>
            <person name="Rivas-Marin E."/>
            <person name="Kohn T."/>
            <person name="Peeters S.H."/>
            <person name="Heuer A."/>
            <person name="Rast P."/>
            <person name="Oberbeckmann S."/>
            <person name="Bunk B."/>
            <person name="Jeske O."/>
            <person name="Meyerdierks A."/>
            <person name="Storesund J.E."/>
            <person name="Kallscheuer N."/>
            <person name="Luecker S."/>
            <person name="Lage O.M."/>
            <person name="Pohl T."/>
            <person name="Merkel B.J."/>
            <person name="Hornburger P."/>
            <person name="Mueller R.-W."/>
            <person name="Bruemmer F."/>
            <person name="Labrenz M."/>
            <person name="Spormann A.M."/>
            <person name="Op Den Camp H."/>
            <person name="Overmann J."/>
            <person name="Amann R."/>
            <person name="Jetten M.S.M."/>
            <person name="Mascher T."/>
            <person name="Medema M.H."/>
            <person name="Devos D.P."/>
            <person name="Kaster A.-K."/>
            <person name="Ovreas L."/>
            <person name="Rohde M."/>
            <person name="Galperin M.Y."/>
            <person name="Jogler C."/>
        </authorList>
    </citation>
    <scope>NUCLEOTIDE SEQUENCE [LARGE SCALE GENOMIC DNA]</scope>
    <source>
        <strain evidence="8 9">Poly41</strain>
    </source>
</reference>
<feature type="active site" description="Proton donor" evidence="4">
    <location>
        <position position="48"/>
    </location>
</feature>
<dbReference type="Gene3D" id="3.20.20.100">
    <property type="entry name" value="NADP-dependent oxidoreductase domain"/>
    <property type="match status" value="1"/>
</dbReference>
<comment type="catalytic activity">
    <reaction evidence="3">
        <text>hydroxyacetone + NADP(+) = methylglyoxal + NADPH + H(+)</text>
        <dbReference type="Rhea" id="RHEA:27986"/>
        <dbReference type="ChEBI" id="CHEBI:15378"/>
        <dbReference type="ChEBI" id="CHEBI:17158"/>
        <dbReference type="ChEBI" id="CHEBI:27957"/>
        <dbReference type="ChEBI" id="CHEBI:57783"/>
        <dbReference type="ChEBI" id="CHEBI:58349"/>
    </reaction>
</comment>
<evidence type="ECO:0000256" key="5">
    <source>
        <dbReference type="PIRSR" id="PIRSR000097-2"/>
    </source>
</evidence>
<dbReference type="RefSeq" id="WP_146525368.1">
    <property type="nucleotide sequence ID" value="NZ_SJPV01000002.1"/>
</dbReference>
<dbReference type="FunFam" id="3.20.20.100:FF:000002">
    <property type="entry name" value="2,5-diketo-D-gluconic acid reductase A"/>
    <property type="match status" value="1"/>
</dbReference>
<dbReference type="AlphaFoldDB" id="A0A5C6DW62"/>
<dbReference type="PIRSF" id="PIRSF000097">
    <property type="entry name" value="AKR"/>
    <property type="match status" value="1"/>
</dbReference>
<feature type="binding site" evidence="5">
    <location>
        <position position="110"/>
    </location>
    <ligand>
        <name>substrate</name>
    </ligand>
</feature>
<dbReference type="SUPFAM" id="SSF51430">
    <property type="entry name" value="NAD(P)-linked oxidoreductase"/>
    <property type="match status" value="1"/>
</dbReference>
<proteinExistence type="inferred from homology"/>
<accession>A0A5C6DW62</accession>
<dbReference type="PRINTS" id="PR00069">
    <property type="entry name" value="ALDKETRDTASE"/>
</dbReference>
<dbReference type="PROSITE" id="PS00798">
    <property type="entry name" value="ALDOKETO_REDUCTASE_1"/>
    <property type="match status" value="1"/>
</dbReference>
<organism evidence="8 9">
    <name type="scientific">Novipirellula artificiosorum</name>
    <dbReference type="NCBI Taxonomy" id="2528016"/>
    <lineage>
        <taxon>Bacteria</taxon>
        <taxon>Pseudomonadati</taxon>
        <taxon>Planctomycetota</taxon>
        <taxon>Planctomycetia</taxon>
        <taxon>Pirellulales</taxon>
        <taxon>Pirellulaceae</taxon>
        <taxon>Novipirellula</taxon>
    </lineage>
</organism>
<dbReference type="OrthoDB" id="9804790at2"/>
<dbReference type="EC" id="1.-.-.-" evidence="8"/>
<dbReference type="Proteomes" id="UP000319143">
    <property type="component" value="Unassembled WGS sequence"/>
</dbReference>